<reference evidence="11" key="1">
    <citation type="journal article" date="2019" name="Int. J. Syst. Evol. Microbiol.">
        <title>The Global Catalogue of Microorganisms (GCM) 10K type strain sequencing project: providing services to taxonomists for standard genome sequencing and annotation.</title>
        <authorList>
            <consortium name="The Broad Institute Genomics Platform"/>
            <consortium name="The Broad Institute Genome Sequencing Center for Infectious Disease"/>
            <person name="Wu L."/>
            <person name="Ma J."/>
        </authorList>
    </citation>
    <scope>NUCLEOTIDE SEQUENCE [LARGE SCALE GENOMIC DNA]</scope>
    <source>
        <strain evidence="11">KCTC 42456</strain>
    </source>
</reference>
<dbReference type="Proteomes" id="UP001597546">
    <property type="component" value="Unassembled WGS sequence"/>
</dbReference>
<keyword evidence="6 10" id="KW-0067">ATP-binding</keyword>
<evidence type="ECO:0000313" key="10">
    <source>
        <dbReference type="EMBL" id="MFD2731347.1"/>
    </source>
</evidence>
<keyword evidence="2" id="KW-1003">Cell membrane</keyword>
<keyword evidence="3" id="KW-0762">Sugar transport</keyword>
<dbReference type="InterPro" id="IPR050107">
    <property type="entry name" value="ABC_carbohydrate_import_ATPase"/>
</dbReference>
<keyword evidence="1" id="KW-0813">Transport</keyword>
<evidence type="ECO:0000256" key="7">
    <source>
        <dbReference type="ARBA" id="ARBA00022967"/>
    </source>
</evidence>
<evidence type="ECO:0000256" key="4">
    <source>
        <dbReference type="ARBA" id="ARBA00022737"/>
    </source>
</evidence>
<sequence>MLQASRITKKFAGVSALNEVSLHLAAGKVTAIIGENGAGKSTLMKILSGVYSDYEGDLVYKGEVIRFKNTRDAQQVGIAIIHQELNLIPYLSITENLFLGRELKNSLGMLDKKAMKIRAVELLKKLKLVVSPDTHISDLKVGQQQVVEIAKALLYDAEVIIMDEPTSAISENEVEVLHGIINELRAENKAIVYISHKLKELFKIADCYTVLRDGKTIESGEMASMTYDSLIHKMVGRELDKNLNQRSLSTAPVLLKVNDLCLNKILKNISFELKAGEVLGVFGLMGAGRTELMESLMGEHKSMQGAVVLENQEVNFKSPGDAIRGGIVLVPEDRKKHGLVLGLDVKTNISLSCLKLIKNNAGFLKEKSEIALAKKYITSLKIKTPSENQLVKNLSGGNQQKIVIAKCMATAPKVLMLDEPTRGIDINAKTEIYKLISELAAAGLGIIMVSSELPEILAISDRVLVMSEGRVTAEFETIHATEDQILKAAIADSI</sequence>
<protein>
    <submittedName>
        <fullName evidence="10">Sugar ABC transporter ATP-binding protein</fullName>
    </submittedName>
</protein>
<gene>
    <name evidence="10" type="ORF">ACFSSE_06485</name>
</gene>
<keyword evidence="5" id="KW-0547">Nucleotide-binding</keyword>
<evidence type="ECO:0000256" key="5">
    <source>
        <dbReference type="ARBA" id="ARBA00022741"/>
    </source>
</evidence>
<evidence type="ECO:0000256" key="2">
    <source>
        <dbReference type="ARBA" id="ARBA00022475"/>
    </source>
</evidence>
<proteinExistence type="predicted"/>
<evidence type="ECO:0000256" key="1">
    <source>
        <dbReference type="ARBA" id="ARBA00022448"/>
    </source>
</evidence>
<accession>A0ABW5TQ01</accession>
<evidence type="ECO:0000313" key="11">
    <source>
        <dbReference type="Proteomes" id="UP001597546"/>
    </source>
</evidence>
<dbReference type="Pfam" id="PF00005">
    <property type="entry name" value="ABC_tran"/>
    <property type="match status" value="2"/>
</dbReference>
<feature type="domain" description="ABC transporter" evidence="9">
    <location>
        <begin position="2"/>
        <end position="238"/>
    </location>
</feature>
<dbReference type="SMART" id="SM00382">
    <property type="entry name" value="AAA"/>
    <property type="match status" value="2"/>
</dbReference>
<dbReference type="CDD" id="cd03216">
    <property type="entry name" value="ABC_Carb_Monos_I"/>
    <property type="match status" value="1"/>
</dbReference>
<feature type="domain" description="ABC transporter" evidence="9">
    <location>
        <begin position="243"/>
        <end position="493"/>
    </location>
</feature>
<evidence type="ECO:0000256" key="3">
    <source>
        <dbReference type="ARBA" id="ARBA00022597"/>
    </source>
</evidence>
<dbReference type="InterPro" id="IPR027417">
    <property type="entry name" value="P-loop_NTPase"/>
</dbReference>
<dbReference type="EMBL" id="JBHULV010000021">
    <property type="protein sequence ID" value="MFD2731347.1"/>
    <property type="molecule type" value="Genomic_DNA"/>
</dbReference>
<evidence type="ECO:0000259" key="9">
    <source>
        <dbReference type="PROSITE" id="PS50893"/>
    </source>
</evidence>
<dbReference type="GO" id="GO:0005524">
    <property type="term" value="F:ATP binding"/>
    <property type="evidence" value="ECO:0007669"/>
    <property type="project" value="UniProtKB-KW"/>
</dbReference>
<evidence type="ECO:0000256" key="8">
    <source>
        <dbReference type="ARBA" id="ARBA00023136"/>
    </source>
</evidence>
<evidence type="ECO:0000256" key="6">
    <source>
        <dbReference type="ARBA" id="ARBA00022840"/>
    </source>
</evidence>
<dbReference type="InterPro" id="IPR003593">
    <property type="entry name" value="AAA+_ATPase"/>
</dbReference>
<dbReference type="PROSITE" id="PS00211">
    <property type="entry name" value="ABC_TRANSPORTER_1"/>
    <property type="match status" value="1"/>
</dbReference>
<keyword evidence="7" id="KW-1278">Translocase</keyword>
<keyword evidence="11" id="KW-1185">Reference proteome</keyword>
<dbReference type="PANTHER" id="PTHR43790:SF3">
    <property type="entry name" value="D-ALLOSE IMPORT ATP-BINDING PROTEIN ALSA-RELATED"/>
    <property type="match status" value="1"/>
</dbReference>
<dbReference type="InterPro" id="IPR017871">
    <property type="entry name" value="ABC_transporter-like_CS"/>
</dbReference>
<keyword evidence="4" id="KW-0677">Repeat</keyword>
<keyword evidence="8" id="KW-0472">Membrane</keyword>
<dbReference type="SUPFAM" id="SSF52540">
    <property type="entry name" value="P-loop containing nucleoside triphosphate hydrolases"/>
    <property type="match status" value="2"/>
</dbReference>
<organism evidence="10 11">
    <name type="scientific">Pedobacter alpinus</name>
    <dbReference type="NCBI Taxonomy" id="1590643"/>
    <lineage>
        <taxon>Bacteria</taxon>
        <taxon>Pseudomonadati</taxon>
        <taxon>Bacteroidota</taxon>
        <taxon>Sphingobacteriia</taxon>
        <taxon>Sphingobacteriales</taxon>
        <taxon>Sphingobacteriaceae</taxon>
        <taxon>Pedobacter</taxon>
    </lineage>
</organism>
<dbReference type="PROSITE" id="PS50893">
    <property type="entry name" value="ABC_TRANSPORTER_2"/>
    <property type="match status" value="2"/>
</dbReference>
<dbReference type="Gene3D" id="3.40.50.300">
    <property type="entry name" value="P-loop containing nucleotide triphosphate hydrolases"/>
    <property type="match status" value="2"/>
</dbReference>
<name>A0ABW5TQ01_9SPHI</name>
<dbReference type="CDD" id="cd03215">
    <property type="entry name" value="ABC_Carb_Monos_II"/>
    <property type="match status" value="1"/>
</dbReference>
<dbReference type="InterPro" id="IPR003439">
    <property type="entry name" value="ABC_transporter-like_ATP-bd"/>
</dbReference>
<comment type="caution">
    <text evidence="10">The sequence shown here is derived from an EMBL/GenBank/DDBJ whole genome shotgun (WGS) entry which is preliminary data.</text>
</comment>
<dbReference type="RefSeq" id="WP_379042720.1">
    <property type="nucleotide sequence ID" value="NZ_JBHSKW010000026.1"/>
</dbReference>
<dbReference type="PANTHER" id="PTHR43790">
    <property type="entry name" value="CARBOHYDRATE TRANSPORT ATP-BINDING PROTEIN MG119-RELATED"/>
    <property type="match status" value="1"/>
</dbReference>